<dbReference type="EMBL" id="JANPWB010000001">
    <property type="protein sequence ID" value="KAJ1217065.1"/>
    <property type="molecule type" value="Genomic_DNA"/>
</dbReference>
<reference evidence="1" key="1">
    <citation type="journal article" date="2022" name="bioRxiv">
        <title>Sequencing and chromosome-scale assembly of the giantPleurodeles waltlgenome.</title>
        <authorList>
            <person name="Brown T."/>
            <person name="Elewa A."/>
            <person name="Iarovenko S."/>
            <person name="Subramanian E."/>
            <person name="Araus A.J."/>
            <person name="Petzold A."/>
            <person name="Susuki M."/>
            <person name="Suzuki K.-i.T."/>
            <person name="Hayashi T."/>
            <person name="Toyoda A."/>
            <person name="Oliveira C."/>
            <person name="Osipova E."/>
            <person name="Leigh N.D."/>
            <person name="Simon A."/>
            <person name="Yun M.H."/>
        </authorList>
    </citation>
    <scope>NUCLEOTIDE SEQUENCE</scope>
    <source>
        <strain evidence="1">20211129_DDA</strain>
        <tissue evidence="1">Liver</tissue>
    </source>
</reference>
<dbReference type="Proteomes" id="UP001066276">
    <property type="component" value="Chromosome 1_1"/>
</dbReference>
<sequence>MSLLGRRHWKQQRVTLKASLGLTATSKGLTQVFELEWETVGGEARAGLFDAQVIDAEWEPKVVGAIAGDRQISSEMECLGFGAKLNGRASE</sequence>
<comment type="caution">
    <text evidence="1">The sequence shown here is derived from an EMBL/GenBank/DDBJ whole genome shotgun (WGS) entry which is preliminary data.</text>
</comment>
<keyword evidence="2" id="KW-1185">Reference proteome</keyword>
<evidence type="ECO:0008006" key="3">
    <source>
        <dbReference type="Google" id="ProtNLM"/>
    </source>
</evidence>
<proteinExistence type="predicted"/>
<dbReference type="AlphaFoldDB" id="A0AAV7WYH5"/>
<accession>A0AAV7WYH5</accession>
<protein>
    <recommendedName>
        <fullName evidence="3">MHC class I antigen</fullName>
    </recommendedName>
</protein>
<organism evidence="1 2">
    <name type="scientific">Pleurodeles waltl</name>
    <name type="common">Iberian ribbed newt</name>
    <dbReference type="NCBI Taxonomy" id="8319"/>
    <lineage>
        <taxon>Eukaryota</taxon>
        <taxon>Metazoa</taxon>
        <taxon>Chordata</taxon>
        <taxon>Craniata</taxon>
        <taxon>Vertebrata</taxon>
        <taxon>Euteleostomi</taxon>
        <taxon>Amphibia</taxon>
        <taxon>Batrachia</taxon>
        <taxon>Caudata</taxon>
        <taxon>Salamandroidea</taxon>
        <taxon>Salamandridae</taxon>
        <taxon>Pleurodelinae</taxon>
        <taxon>Pleurodeles</taxon>
    </lineage>
</organism>
<gene>
    <name evidence="1" type="ORF">NDU88_004660</name>
</gene>
<name>A0AAV7WYH5_PLEWA</name>
<evidence type="ECO:0000313" key="1">
    <source>
        <dbReference type="EMBL" id="KAJ1217065.1"/>
    </source>
</evidence>
<evidence type="ECO:0000313" key="2">
    <source>
        <dbReference type="Proteomes" id="UP001066276"/>
    </source>
</evidence>